<organism evidence="2 3">
    <name type="scientific">Paracoccus acridae</name>
    <dbReference type="NCBI Taxonomy" id="1795310"/>
    <lineage>
        <taxon>Bacteria</taxon>
        <taxon>Pseudomonadati</taxon>
        <taxon>Pseudomonadota</taxon>
        <taxon>Alphaproteobacteria</taxon>
        <taxon>Rhodobacterales</taxon>
        <taxon>Paracoccaceae</taxon>
        <taxon>Paracoccus</taxon>
    </lineage>
</organism>
<comment type="caution">
    <text evidence="2">The sequence shown here is derived from an EMBL/GenBank/DDBJ whole genome shotgun (WGS) entry which is preliminary data.</text>
</comment>
<feature type="domain" description="Phospholipase/carboxylesterase/thioesterase" evidence="1">
    <location>
        <begin position="17"/>
        <end position="202"/>
    </location>
</feature>
<evidence type="ECO:0000313" key="3">
    <source>
        <dbReference type="Proteomes" id="UP000640509"/>
    </source>
</evidence>
<evidence type="ECO:0000313" key="2">
    <source>
        <dbReference type="EMBL" id="GGF74818.1"/>
    </source>
</evidence>
<gene>
    <name evidence="2" type="ORF">GCM10011402_29370</name>
</gene>
<dbReference type="InterPro" id="IPR003140">
    <property type="entry name" value="PLipase/COase/thioEstase"/>
</dbReference>
<dbReference type="Pfam" id="PF02230">
    <property type="entry name" value="Abhydrolase_2"/>
    <property type="match status" value="1"/>
</dbReference>
<dbReference type="EMBL" id="BMIV01000011">
    <property type="protein sequence ID" value="GGF74818.1"/>
    <property type="molecule type" value="Genomic_DNA"/>
</dbReference>
<dbReference type="Proteomes" id="UP000640509">
    <property type="component" value="Unassembled WGS sequence"/>
</dbReference>
<name>A0ABQ1VKE8_9RHOB</name>
<dbReference type="RefSeq" id="WP_188715947.1">
    <property type="nucleotide sequence ID" value="NZ_BMIV01000011.1"/>
</dbReference>
<proteinExistence type="predicted"/>
<accession>A0ABQ1VKE8</accession>
<dbReference type="InterPro" id="IPR029058">
    <property type="entry name" value="AB_hydrolase_fold"/>
</dbReference>
<sequence>MTAVLDVLRCGADLPVARALCVLVHGRGQSPEEMQSHVLARLEAPGIAFLLPRAPGARWYAAKAVDPLTPDTRSALADGLAGLRRLIEDARAAAPGLPLLLAGFSQGACLSLEYALAGRAAPDALAALTGCRVGVADDARPEDLPVGLPVYLTGSDADPWIPVEAFAEAALVLGRSRAALRADLFPGRAHEVSDAEVSMLASMLGDMAAGRMPQMASAR</sequence>
<evidence type="ECO:0000259" key="1">
    <source>
        <dbReference type="Pfam" id="PF02230"/>
    </source>
</evidence>
<dbReference type="Gene3D" id="3.40.50.1820">
    <property type="entry name" value="alpha/beta hydrolase"/>
    <property type="match status" value="1"/>
</dbReference>
<protein>
    <submittedName>
        <fullName evidence="2">Phospholipase/carboxylesterase</fullName>
    </submittedName>
</protein>
<reference evidence="3" key="1">
    <citation type="journal article" date="2019" name="Int. J. Syst. Evol. Microbiol.">
        <title>The Global Catalogue of Microorganisms (GCM) 10K type strain sequencing project: providing services to taxonomists for standard genome sequencing and annotation.</title>
        <authorList>
            <consortium name="The Broad Institute Genomics Platform"/>
            <consortium name="The Broad Institute Genome Sequencing Center for Infectious Disease"/>
            <person name="Wu L."/>
            <person name="Ma J."/>
        </authorList>
    </citation>
    <scope>NUCLEOTIDE SEQUENCE [LARGE SCALE GENOMIC DNA]</scope>
    <source>
        <strain evidence="3">CGMCC 1.15419</strain>
    </source>
</reference>
<dbReference type="SUPFAM" id="SSF53474">
    <property type="entry name" value="alpha/beta-Hydrolases"/>
    <property type="match status" value="1"/>
</dbReference>
<keyword evidence="3" id="KW-1185">Reference proteome</keyword>